<sequence length="111" mass="12707">MYFYAPFKKLLRCLAVILLLRGASAPAAAEPEHEDAFDFDEFIKRLKDAAHYFTDCTIDQLAQYCTTETALNFECFRTIGRCIPETLRKVSMFGEEKPADEEEPISQSDEL</sequence>
<dbReference type="GeneID" id="39874302"/>
<protein>
    <submittedName>
        <fullName evidence="2">Membrane protein, putative</fullName>
    </submittedName>
</protein>
<dbReference type="RefSeq" id="XP_028866775.1">
    <property type="nucleotide sequence ID" value="XM_029010942.1"/>
</dbReference>
<keyword evidence="1" id="KW-0732">Signal</keyword>
<feature type="chain" id="PRO_5014135928" evidence="1">
    <location>
        <begin position="30"/>
        <end position="111"/>
    </location>
</feature>
<feature type="signal peptide" evidence="1">
    <location>
        <begin position="1"/>
        <end position="29"/>
    </location>
</feature>
<dbReference type="Pfam" id="PF23483">
    <property type="entry name" value="Microp_apicomplexa_2"/>
    <property type="match status" value="1"/>
</dbReference>
<dbReference type="Proteomes" id="UP000236319">
    <property type="component" value="Unassembled WGS sequence"/>
</dbReference>
<proteinExistence type="predicted"/>
<accession>A0A2H6KC15</accession>
<name>A0A2H6KC15_9APIC</name>
<dbReference type="EMBL" id="BDSA01000002">
    <property type="protein sequence ID" value="GBE60532.1"/>
    <property type="molecule type" value="Genomic_DNA"/>
</dbReference>
<dbReference type="AlphaFoldDB" id="A0A2H6KC15"/>
<gene>
    <name evidence="2" type="ORF">BOVATA_020250</name>
</gene>
<dbReference type="OrthoDB" id="366318at2759"/>
<organism evidence="2 3">
    <name type="scientific">Babesia ovata</name>
    <dbReference type="NCBI Taxonomy" id="189622"/>
    <lineage>
        <taxon>Eukaryota</taxon>
        <taxon>Sar</taxon>
        <taxon>Alveolata</taxon>
        <taxon>Apicomplexa</taxon>
        <taxon>Aconoidasida</taxon>
        <taxon>Piroplasmida</taxon>
        <taxon>Babesiidae</taxon>
        <taxon>Babesia</taxon>
    </lineage>
</organism>
<keyword evidence="3" id="KW-1185">Reference proteome</keyword>
<comment type="caution">
    <text evidence="2">The sequence shown here is derived from an EMBL/GenBank/DDBJ whole genome shotgun (WGS) entry which is preliminary data.</text>
</comment>
<dbReference type="VEuPathDB" id="PiroplasmaDB:BOVATA_020250"/>
<reference evidence="2 3" key="1">
    <citation type="journal article" date="2017" name="BMC Genomics">
        <title>Whole-genome assembly of Babesia ovata and comparative genomics between closely related pathogens.</title>
        <authorList>
            <person name="Yamagishi J."/>
            <person name="Asada M."/>
            <person name="Hakimi H."/>
            <person name="Tanaka T.Q."/>
            <person name="Sugimoto C."/>
            <person name="Kawazu S."/>
        </authorList>
    </citation>
    <scope>NUCLEOTIDE SEQUENCE [LARGE SCALE GENOMIC DNA]</scope>
    <source>
        <strain evidence="2 3">Miyake</strain>
    </source>
</reference>
<evidence type="ECO:0000256" key="1">
    <source>
        <dbReference type="SAM" id="SignalP"/>
    </source>
</evidence>
<evidence type="ECO:0000313" key="2">
    <source>
        <dbReference type="EMBL" id="GBE60532.1"/>
    </source>
</evidence>
<dbReference type="InterPro" id="IPR056316">
    <property type="entry name" value="Microp_apicomplexa_2"/>
</dbReference>
<evidence type="ECO:0000313" key="3">
    <source>
        <dbReference type="Proteomes" id="UP000236319"/>
    </source>
</evidence>